<dbReference type="AlphaFoldDB" id="A0A976A3D6"/>
<evidence type="ECO:0000313" key="2">
    <source>
        <dbReference type="Proteomes" id="UP000256297"/>
    </source>
</evidence>
<organism evidence="1 2">
    <name type="scientific">Cupriavidus taiwanensis</name>
    <dbReference type="NCBI Taxonomy" id="164546"/>
    <lineage>
        <taxon>Bacteria</taxon>
        <taxon>Pseudomonadati</taxon>
        <taxon>Pseudomonadota</taxon>
        <taxon>Betaproteobacteria</taxon>
        <taxon>Burkholderiales</taxon>
        <taxon>Burkholderiaceae</taxon>
        <taxon>Cupriavidus</taxon>
    </lineage>
</organism>
<dbReference type="Proteomes" id="UP000256297">
    <property type="component" value="Chromosome CBM2589_a"/>
</dbReference>
<gene>
    <name evidence="1" type="ORF">CBM2589_A10004</name>
</gene>
<sequence length="33" mass="3644">MRAMVWRIIGVPFPLASGVGTLRRNTVMLATKT</sequence>
<comment type="caution">
    <text evidence="1">The sequence shown here is derived from an EMBL/GenBank/DDBJ whole genome shotgun (WGS) entry which is preliminary data.</text>
</comment>
<protein>
    <submittedName>
        <fullName evidence="1">Uncharacterized protein</fullName>
    </submittedName>
</protein>
<proteinExistence type="predicted"/>
<dbReference type="EMBL" id="OFSP01000031">
    <property type="protein sequence ID" value="SOY58357.1"/>
    <property type="molecule type" value="Genomic_DNA"/>
</dbReference>
<reference evidence="1 2" key="1">
    <citation type="submission" date="2018-01" db="EMBL/GenBank/DDBJ databases">
        <authorList>
            <person name="Clerissi C."/>
        </authorList>
    </citation>
    <scope>NUCLEOTIDE SEQUENCE [LARGE SCALE GENOMIC DNA]</scope>
    <source>
        <strain evidence="1">Cupriavidus taiwanensis STM 3521</strain>
    </source>
</reference>
<name>A0A976A3D6_9BURK</name>
<evidence type="ECO:0000313" key="1">
    <source>
        <dbReference type="EMBL" id="SOY58357.1"/>
    </source>
</evidence>
<accession>A0A976A3D6</accession>